<keyword evidence="5" id="KW-0677">Repeat</keyword>
<dbReference type="GO" id="GO:0005886">
    <property type="term" value="C:plasma membrane"/>
    <property type="evidence" value="ECO:0007669"/>
    <property type="project" value="UniProtKB-SubCell"/>
</dbReference>
<dbReference type="InterPro" id="IPR044751">
    <property type="entry name" value="Ion_transp-like_CBS"/>
</dbReference>
<feature type="transmembrane region" description="Helical" evidence="12">
    <location>
        <begin position="6"/>
        <end position="26"/>
    </location>
</feature>
<feature type="region of interest" description="Disordered" evidence="11">
    <location>
        <begin position="454"/>
        <end position="492"/>
    </location>
</feature>
<protein>
    <submittedName>
        <fullName evidence="15">Conserved protein</fullName>
    </submittedName>
</protein>
<evidence type="ECO:0000256" key="11">
    <source>
        <dbReference type="SAM" id="MobiDB-lite"/>
    </source>
</evidence>
<feature type="transmembrane region" description="Helical" evidence="12">
    <location>
        <begin position="108"/>
        <end position="128"/>
    </location>
</feature>
<feature type="domain" description="CNNM transmembrane" evidence="14">
    <location>
        <begin position="1"/>
        <end position="205"/>
    </location>
</feature>
<dbReference type="Pfam" id="PF00571">
    <property type="entry name" value="CBS"/>
    <property type="match status" value="1"/>
</dbReference>
<dbReference type="Gene3D" id="3.10.580.10">
    <property type="entry name" value="CBS-domain"/>
    <property type="match status" value="1"/>
</dbReference>
<keyword evidence="7 9" id="KW-0129">CBS domain</keyword>
<evidence type="ECO:0000256" key="9">
    <source>
        <dbReference type="PROSITE-ProRule" id="PRU00703"/>
    </source>
</evidence>
<evidence type="ECO:0000259" key="13">
    <source>
        <dbReference type="PROSITE" id="PS51371"/>
    </source>
</evidence>
<evidence type="ECO:0000256" key="5">
    <source>
        <dbReference type="ARBA" id="ARBA00022737"/>
    </source>
</evidence>
<dbReference type="InterPro" id="IPR000644">
    <property type="entry name" value="CBS_dom"/>
</dbReference>
<name>A0A081BDJ4_9HYPH</name>
<dbReference type="RefSeq" id="WP_052379477.1">
    <property type="nucleotide sequence ID" value="NZ_BBIO01000015.1"/>
</dbReference>
<evidence type="ECO:0000256" key="4">
    <source>
        <dbReference type="ARBA" id="ARBA00022692"/>
    </source>
</evidence>
<comment type="similarity">
    <text evidence="2">Belongs to the UPF0053 family. Hemolysin C subfamily.</text>
</comment>
<dbReference type="AlphaFoldDB" id="A0A081BDJ4"/>
<comment type="subcellular location">
    <subcellularLocation>
        <location evidence="1">Cell membrane</location>
        <topology evidence="1">Multi-pass membrane protein</topology>
    </subcellularLocation>
</comment>
<dbReference type="Pfam" id="PF03471">
    <property type="entry name" value="CorC_HlyC"/>
    <property type="match status" value="1"/>
</dbReference>
<evidence type="ECO:0000256" key="6">
    <source>
        <dbReference type="ARBA" id="ARBA00022989"/>
    </source>
</evidence>
<evidence type="ECO:0000256" key="7">
    <source>
        <dbReference type="ARBA" id="ARBA00023122"/>
    </source>
</evidence>
<dbReference type="SMART" id="SM01091">
    <property type="entry name" value="CorC_HlyC"/>
    <property type="match status" value="1"/>
</dbReference>
<dbReference type="PROSITE" id="PS51371">
    <property type="entry name" value="CBS"/>
    <property type="match status" value="1"/>
</dbReference>
<organism evidence="15 16">
    <name type="scientific">Tepidicaulis marinus</name>
    <dbReference type="NCBI Taxonomy" id="1333998"/>
    <lineage>
        <taxon>Bacteria</taxon>
        <taxon>Pseudomonadati</taxon>
        <taxon>Pseudomonadota</taxon>
        <taxon>Alphaproteobacteria</taxon>
        <taxon>Hyphomicrobiales</taxon>
        <taxon>Parvibaculaceae</taxon>
        <taxon>Tepidicaulis</taxon>
    </lineage>
</organism>
<dbReference type="SUPFAM" id="SSF54631">
    <property type="entry name" value="CBS-domain pair"/>
    <property type="match status" value="1"/>
</dbReference>
<dbReference type="eggNOG" id="COG1253">
    <property type="taxonomic scope" value="Bacteria"/>
</dbReference>
<dbReference type="SUPFAM" id="SSF56176">
    <property type="entry name" value="FAD-binding/transporter-associated domain-like"/>
    <property type="match status" value="1"/>
</dbReference>
<dbReference type="PANTHER" id="PTHR43099">
    <property type="entry name" value="UPF0053 PROTEIN YRKA"/>
    <property type="match status" value="1"/>
</dbReference>
<accession>A0A081BDJ4</accession>
<reference evidence="15 16" key="1">
    <citation type="submission" date="2014-07" db="EMBL/GenBank/DDBJ databases">
        <title>Tepidicaulis marinum gen. nov., sp. nov., a novel marine bacterium denitrifying nitrate to nitrous oxide strictly under microaerobic conditions.</title>
        <authorList>
            <person name="Takeuchi M."/>
            <person name="Yamagishi T."/>
            <person name="Kamagata Y."/>
            <person name="Oshima K."/>
            <person name="Hattori M."/>
            <person name="Katayama T."/>
            <person name="Hanada S."/>
            <person name="Tamaki H."/>
            <person name="Marumo K."/>
            <person name="Maeda H."/>
            <person name="Nedachi M."/>
            <person name="Iwasaki W."/>
            <person name="Suwa Y."/>
            <person name="Sakata S."/>
        </authorList>
    </citation>
    <scope>NUCLEOTIDE SEQUENCE [LARGE SCALE GENOMIC DNA]</scope>
    <source>
        <strain evidence="15 16">MA2</strain>
    </source>
</reference>
<keyword evidence="16" id="KW-1185">Reference proteome</keyword>
<dbReference type="InterPro" id="IPR016169">
    <property type="entry name" value="FAD-bd_PCMH_sub2"/>
</dbReference>
<dbReference type="InterPro" id="IPR036318">
    <property type="entry name" value="FAD-bd_PCMH-like_sf"/>
</dbReference>
<feature type="transmembrane region" description="Helical" evidence="12">
    <location>
        <begin position="64"/>
        <end position="88"/>
    </location>
</feature>
<dbReference type="STRING" id="1333998.M2A_2611"/>
<keyword evidence="4 10" id="KW-0812">Transmembrane</keyword>
<keyword evidence="3" id="KW-1003">Cell membrane</keyword>
<dbReference type="InterPro" id="IPR046342">
    <property type="entry name" value="CBS_dom_sf"/>
</dbReference>
<evidence type="ECO:0000256" key="1">
    <source>
        <dbReference type="ARBA" id="ARBA00004651"/>
    </source>
</evidence>
<evidence type="ECO:0000256" key="10">
    <source>
        <dbReference type="PROSITE-ProRule" id="PRU01193"/>
    </source>
</evidence>
<evidence type="ECO:0000256" key="12">
    <source>
        <dbReference type="SAM" id="Phobius"/>
    </source>
</evidence>
<evidence type="ECO:0000313" key="15">
    <source>
        <dbReference type="EMBL" id="GAK46112.1"/>
    </source>
</evidence>
<dbReference type="Gene3D" id="3.30.465.10">
    <property type="match status" value="1"/>
</dbReference>
<dbReference type="PANTHER" id="PTHR43099:SF5">
    <property type="entry name" value="HLYC_CORC FAMILY TRANSPORTER"/>
    <property type="match status" value="1"/>
</dbReference>
<keyword evidence="8 10" id="KW-0472">Membrane</keyword>
<dbReference type="InterPro" id="IPR005170">
    <property type="entry name" value="Transptr-assoc_dom"/>
</dbReference>
<evidence type="ECO:0000313" key="16">
    <source>
        <dbReference type="Proteomes" id="UP000028702"/>
    </source>
</evidence>
<dbReference type="InterPro" id="IPR051676">
    <property type="entry name" value="UPF0053_domain"/>
</dbReference>
<keyword evidence="6 10" id="KW-1133">Transmembrane helix</keyword>
<dbReference type="Proteomes" id="UP000028702">
    <property type="component" value="Unassembled WGS sequence"/>
</dbReference>
<dbReference type="EMBL" id="BBIO01000015">
    <property type="protein sequence ID" value="GAK46112.1"/>
    <property type="molecule type" value="Genomic_DNA"/>
</dbReference>
<dbReference type="GO" id="GO:0050660">
    <property type="term" value="F:flavin adenine dinucleotide binding"/>
    <property type="evidence" value="ECO:0007669"/>
    <property type="project" value="InterPro"/>
</dbReference>
<gene>
    <name evidence="15" type="ORF">M2A_2611</name>
</gene>
<feature type="domain" description="CBS" evidence="13">
    <location>
        <begin position="288"/>
        <end position="347"/>
    </location>
</feature>
<evidence type="ECO:0000256" key="8">
    <source>
        <dbReference type="ARBA" id="ARBA00023136"/>
    </source>
</evidence>
<dbReference type="PROSITE" id="PS51846">
    <property type="entry name" value="CNNM"/>
    <property type="match status" value="1"/>
</dbReference>
<sequence>MAADIVVLLVLIVLNGFFSLSEMAVVSSRRQRLQALLSRKREQGSANTQGVETALQLHAEPGRFLSAVQVGITLIGVFAGAFGGATLAEPLAATMSNVPMIGDYAGPAAFALVVVAITYLSLIVGELVPKHIALSNPEAIASAIARPMTVFARALSPVVTLLSKSSDAVLSLYGISGRDTSGVTEEEIKHLVEEGVATGAIETVERDIMNRVFGLGDLRVGDMMTPRGSMIWLDTELPYEKNLELVREHQELRYGVRKGENGPPVGMVRMEDLFIDFDEGTNEALFANMSPPLYIPRRASVLKALSILQAESKFMAFIIDEYGEVVGTISMRDIFTAIVGDISGHAAHENNAVVKRMDGSYLIDGVVSAEEAKRVLKLKKLPGDESSDVNTLAGVMFDWFGRLPREGDYFAWNGYRFEVADMDGPRVDKILVVPAQNLPIGAFRDNRQAEAAAAAIAASGKEEAEADEEPSAEEGGQPEAEIVPFRKNPGGN</sequence>
<proteinExistence type="inferred from homology"/>
<comment type="caution">
    <text evidence="15">The sequence shown here is derived from an EMBL/GenBank/DDBJ whole genome shotgun (WGS) entry which is preliminary data.</text>
</comment>
<dbReference type="InterPro" id="IPR002550">
    <property type="entry name" value="CNNM"/>
</dbReference>
<dbReference type="Pfam" id="PF01595">
    <property type="entry name" value="CNNM"/>
    <property type="match status" value="1"/>
</dbReference>
<evidence type="ECO:0000259" key="14">
    <source>
        <dbReference type="PROSITE" id="PS51846"/>
    </source>
</evidence>
<evidence type="ECO:0000256" key="2">
    <source>
        <dbReference type="ARBA" id="ARBA00006446"/>
    </source>
</evidence>
<dbReference type="CDD" id="cd04590">
    <property type="entry name" value="CBS_pair_CorC_HlyC_assoc"/>
    <property type="match status" value="1"/>
</dbReference>
<evidence type="ECO:0000256" key="3">
    <source>
        <dbReference type="ARBA" id="ARBA00022475"/>
    </source>
</evidence>